<dbReference type="InterPro" id="IPR028203">
    <property type="entry name" value="PSII_CF48-like_dom"/>
</dbReference>
<evidence type="ECO:0000256" key="3">
    <source>
        <dbReference type="SAM" id="Phobius"/>
    </source>
</evidence>
<organism evidence="5 6">
    <name type="scientific">Spiribacter salinus</name>
    <dbReference type="NCBI Taxonomy" id="1335746"/>
    <lineage>
        <taxon>Bacteria</taxon>
        <taxon>Pseudomonadati</taxon>
        <taxon>Pseudomonadota</taxon>
        <taxon>Gammaproteobacteria</taxon>
        <taxon>Chromatiales</taxon>
        <taxon>Ectothiorhodospiraceae</taxon>
        <taxon>Spiribacter</taxon>
    </lineage>
</organism>
<evidence type="ECO:0000256" key="2">
    <source>
        <dbReference type="ARBA" id="ARBA00023276"/>
    </source>
</evidence>
<protein>
    <recommendedName>
        <fullName evidence="4">Photosynthesis system II assembly factor Ycf48/Hcf136-like domain-containing protein</fullName>
    </recommendedName>
</protein>
<dbReference type="EMBL" id="VIFK01000008">
    <property type="protein sequence ID" value="TQF00609.1"/>
    <property type="molecule type" value="Genomic_DNA"/>
</dbReference>
<dbReference type="GO" id="GO:0009523">
    <property type="term" value="C:photosystem II"/>
    <property type="evidence" value="ECO:0007669"/>
    <property type="project" value="UniProtKB-KW"/>
</dbReference>
<keyword evidence="3" id="KW-1133">Transmembrane helix</keyword>
<proteinExistence type="predicted"/>
<feature type="transmembrane region" description="Helical" evidence="3">
    <location>
        <begin position="137"/>
        <end position="157"/>
    </location>
</feature>
<keyword evidence="1" id="KW-0602">Photosynthesis</keyword>
<dbReference type="Gene3D" id="2.130.10.10">
    <property type="entry name" value="YVTN repeat-like/Quinoprotein amine dehydrogenase"/>
    <property type="match status" value="2"/>
</dbReference>
<evidence type="ECO:0000313" key="5">
    <source>
        <dbReference type="EMBL" id="TQF00609.1"/>
    </source>
</evidence>
<keyword evidence="3" id="KW-0812">Transmembrane</keyword>
<keyword evidence="3" id="KW-0472">Membrane</keyword>
<dbReference type="AlphaFoldDB" id="A0A540VV36"/>
<dbReference type="Pfam" id="PF14870">
    <property type="entry name" value="PSII_BNR"/>
    <property type="match status" value="2"/>
</dbReference>
<feature type="domain" description="Photosynthesis system II assembly factor Ycf48/Hcf136-like" evidence="4">
    <location>
        <begin position="331"/>
        <end position="435"/>
    </location>
</feature>
<comment type="caution">
    <text evidence="5">The sequence shown here is derived from an EMBL/GenBank/DDBJ whole genome shotgun (WGS) entry which is preliminary data.</text>
</comment>
<keyword evidence="2" id="KW-0604">Photosystem II</keyword>
<dbReference type="Proteomes" id="UP000315400">
    <property type="component" value="Unassembled WGS sequence"/>
</dbReference>
<dbReference type="GO" id="GO:0015979">
    <property type="term" value="P:photosynthesis"/>
    <property type="evidence" value="ECO:0007669"/>
    <property type="project" value="UniProtKB-KW"/>
</dbReference>
<evidence type="ECO:0000313" key="6">
    <source>
        <dbReference type="Proteomes" id="UP000315400"/>
    </source>
</evidence>
<dbReference type="PANTHER" id="PTHR47199:SF2">
    <property type="entry name" value="PHOTOSYSTEM II STABILITY_ASSEMBLY FACTOR HCF136, CHLOROPLASTIC"/>
    <property type="match status" value="1"/>
</dbReference>
<evidence type="ECO:0000256" key="1">
    <source>
        <dbReference type="ARBA" id="ARBA00022531"/>
    </source>
</evidence>
<dbReference type="SUPFAM" id="SSF110296">
    <property type="entry name" value="Oligoxyloglucan reducing end-specific cellobiohydrolase"/>
    <property type="match status" value="1"/>
</dbReference>
<accession>A0A540VV36</accession>
<evidence type="ECO:0000259" key="4">
    <source>
        <dbReference type="Pfam" id="PF14870"/>
    </source>
</evidence>
<gene>
    <name evidence="5" type="ORF">FKY71_02475</name>
</gene>
<sequence>MARTFRPMGGLFHPGRAPVAGQSRKAALPDTLSVLDPKHVRNRTETGRDRRRIGCVWCGARASSFCRWGPASRRGTVKDWHTNCCRSNVLLKEPRRGAGLRPRRPKRIQLYETDIDQSRTGMPPQRRVAVMKRLGRFLLSSLPWFMIASLLTAAFYLEPAAVEEAVQPAAVSHNDRFYDVAYANPGEIWLAGNMGKIVNSDDQGETWREQTTPVVSNLQSIDGWDHDMLVAVGDGGVVLRTEDGGTTWTQVEAPVSDIADKLIRVRVMEDGSAWITGEFGAVLVSRDRGRTWTDATTEEQDVTWHDVAGDGEFLCLVGEYGRIKVSRDGGDTWTEVESPVGSTLNAVAFRDADHGVAVGLQGSVLVTADGGTTWDPLTPIVEEHLYGVIWHDGQWLVAGDKGIVASAGADARDWETRRVSARDYGWHTGIAAVGDRWFLTGHSNGFYGNGEWRRVDSKKRETDS</sequence>
<reference evidence="5 6" key="1">
    <citation type="submission" date="2019-06" db="EMBL/GenBank/DDBJ databases">
        <title>Metagenome assembled Genome of Spiribacter salinus SL48-SHIP from the microbial mat of Salt Lake 48 (Novosibirsk region, Russia).</title>
        <authorList>
            <person name="Shipova A."/>
            <person name="Rozanov A.S."/>
            <person name="Bryanskaya A.V."/>
            <person name="Peltek S.E."/>
        </authorList>
    </citation>
    <scope>NUCLEOTIDE SEQUENCE [LARGE SCALE GENOMIC DNA]</scope>
    <source>
        <strain evidence="5">SL48-SHIP-2</strain>
    </source>
</reference>
<dbReference type="InterPro" id="IPR015943">
    <property type="entry name" value="WD40/YVTN_repeat-like_dom_sf"/>
</dbReference>
<name>A0A540VV36_9GAMM</name>
<dbReference type="CDD" id="cd15482">
    <property type="entry name" value="Sialidase_non-viral"/>
    <property type="match status" value="1"/>
</dbReference>
<dbReference type="PANTHER" id="PTHR47199">
    <property type="entry name" value="PHOTOSYSTEM II STABILITY/ASSEMBLY FACTOR HCF136, CHLOROPLASTIC"/>
    <property type="match status" value="1"/>
</dbReference>
<feature type="domain" description="Photosynthesis system II assembly factor Ycf48/Hcf136-like" evidence="4">
    <location>
        <begin position="175"/>
        <end position="240"/>
    </location>
</feature>